<dbReference type="NCBIfam" id="NF007739">
    <property type="entry name" value="PRK10419.1"/>
    <property type="match status" value="2"/>
</dbReference>
<gene>
    <name evidence="11" type="ORF">F3168_02945</name>
</gene>
<protein>
    <submittedName>
        <fullName evidence="11">Nickel ABC transporter ATP-binding protein NikE</fullName>
    </submittedName>
</protein>
<keyword evidence="6" id="KW-0547">Nucleotide-binding</keyword>
<comment type="subcellular location">
    <subcellularLocation>
        <location evidence="1">Cell inner membrane</location>
        <topology evidence="1">Peripheral membrane protein</topology>
    </subcellularLocation>
</comment>
<comment type="similarity">
    <text evidence="2">Belongs to the ABC transporter superfamily.</text>
</comment>
<evidence type="ECO:0000313" key="11">
    <source>
        <dbReference type="EMBL" id="MQT16215.1"/>
    </source>
</evidence>
<keyword evidence="4" id="KW-1003">Cell membrane</keyword>
<keyword evidence="7 11" id="KW-0067">ATP-binding</keyword>
<evidence type="ECO:0000256" key="3">
    <source>
        <dbReference type="ARBA" id="ARBA00022448"/>
    </source>
</evidence>
<keyword evidence="5" id="KW-0997">Cell inner membrane</keyword>
<feature type="domain" description="ABC transporter" evidence="10">
    <location>
        <begin position="10"/>
        <end position="256"/>
    </location>
</feature>
<dbReference type="InterPro" id="IPR003593">
    <property type="entry name" value="AAA+_ATPase"/>
</dbReference>
<evidence type="ECO:0000256" key="5">
    <source>
        <dbReference type="ARBA" id="ARBA00022519"/>
    </source>
</evidence>
<dbReference type="InterPro" id="IPR027417">
    <property type="entry name" value="P-loop_NTPase"/>
</dbReference>
<dbReference type="Pfam" id="PF00005">
    <property type="entry name" value="ABC_tran"/>
    <property type="match status" value="2"/>
</dbReference>
<dbReference type="Gene3D" id="3.40.50.300">
    <property type="entry name" value="P-loop containing nucleotide triphosphate hydrolases"/>
    <property type="match status" value="2"/>
</dbReference>
<reference evidence="11 12" key="1">
    <citation type="submission" date="2019-09" db="EMBL/GenBank/DDBJ databases">
        <title>Polymorphobacter sp. isolated from a lake in China.</title>
        <authorList>
            <person name="Liu Z."/>
        </authorList>
    </citation>
    <scope>NUCLEOTIDE SEQUENCE [LARGE SCALE GENOMIC DNA]</scope>
    <source>
        <strain evidence="11 12">D40P</strain>
    </source>
</reference>
<accession>A0A7C9GMV6</accession>
<dbReference type="Proteomes" id="UP000481327">
    <property type="component" value="Unassembled WGS sequence"/>
</dbReference>
<dbReference type="InterPro" id="IPR050388">
    <property type="entry name" value="ABC_Ni/Peptide_Import"/>
</dbReference>
<evidence type="ECO:0000256" key="9">
    <source>
        <dbReference type="ARBA" id="ARBA00023136"/>
    </source>
</evidence>
<dbReference type="GO" id="GO:0005886">
    <property type="term" value="C:plasma membrane"/>
    <property type="evidence" value="ECO:0007669"/>
    <property type="project" value="UniProtKB-SubCell"/>
</dbReference>
<dbReference type="PANTHER" id="PTHR43297:SF14">
    <property type="entry name" value="ATPASE AAA-TYPE CORE DOMAIN-CONTAINING PROTEIN"/>
    <property type="match status" value="1"/>
</dbReference>
<dbReference type="CDD" id="cd03257">
    <property type="entry name" value="ABC_NikE_OppD_transporters"/>
    <property type="match status" value="2"/>
</dbReference>
<dbReference type="EMBL" id="WIOL01000001">
    <property type="protein sequence ID" value="MQT16215.1"/>
    <property type="molecule type" value="Genomic_DNA"/>
</dbReference>
<feature type="domain" description="ABC transporter" evidence="10">
    <location>
        <begin position="275"/>
        <end position="513"/>
    </location>
</feature>
<dbReference type="PROSITE" id="PS00211">
    <property type="entry name" value="ABC_TRANSPORTER_1"/>
    <property type="match status" value="2"/>
</dbReference>
<keyword evidence="8" id="KW-1278">Translocase</keyword>
<dbReference type="SUPFAM" id="SSF52540">
    <property type="entry name" value="P-loop containing nucleoside triphosphate hydrolases"/>
    <property type="match status" value="2"/>
</dbReference>
<dbReference type="InterPro" id="IPR003439">
    <property type="entry name" value="ABC_transporter-like_ATP-bd"/>
</dbReference>
<evidence type="ECO:0000259" key="10">
    <source>
        <dbReference type="PROSITE" id="PS50893"/>
    </source>
</evidence>
<evidence type="ECO:0000256" key="4">
    <source>
        <dbReference type="ARBA" id="ARBA00022475"/>
    </source>
</evidence>
<organism evidence="11 12">
    <name type="scientific">Sandarakinorhabdus fusca</name>
    <dbReference type="NCBI Taxonomy" id="1439888"/>
    <lineage>
        <taxon>Bacteria</taxon>
        <taxon>Pseudomonadati</taxon>
        <taxon>Pseudomonadota</taxon>
        <taxon>Alphaproteobacteria</taxon>
        <taxon>Sphingomonadales</taxon>
        <taxon>Sphingosinicellaceae</taxon>
        <taxon>Sandarakinorhabdus</taxon>
    </lineage>
</organism>
<evidence type="ECO:0000256" key="1">
    <source>
        <dbReference type="ARBA" id="ARBA00004417"/>
    </source>
</evidence>
<dbReference type="PROSITE" id="PS50893">
    <property type="entry name" value="ABC_TRANSPORTER_2"/>
    <property type="match status" value="2"/>
</dbReference>
<evidence type="ECO:0000313" key="12">
    <source>
        <dbReference type="Proteomes" id="UP000481327"/>
    </source>
</evidence>
<evidence type="ECO:0000256" key="2">
    <source>
        <dbReference type="ARBA" id="ARBA00005417"/>
    </source>
</evidence>
<keyword evidence="3" id="KW-0813">Transport</keyword>
<keyword evidence="12" id="KW-1185">Reference proteome</keyword>
<evidence type="ECO:0000256" key="6">
    <source>
        <dbReference type="ARBA" id="ARBA00022741"/>
    </source>
</evidence>
<evidence type="ECO:0000256" key="7">
    <source>
        <dbReference type="ARBA" id="ARBA00022840"/>
    </source>
</evidence>
<comment type="caution">
    <text evidence="11">The sequence shown here is derived from an EMBL/GenBank/DDBJ whole genome shotgun (WGS) entry which is preliminary data.</text>
</comment>
<proteinExistence type="inferred from homology"/>
<dbReference type="GO" id="GO:0005524">
    <property type="term" value="F:ATP binding"/>
    <property type="evidence" value="ECO:0007669"/>
    <property type="project" value="UniProtKB-KW"/>
</dbReference>
<name>A0A7C9GMV6_9SPHN</name>
<sequence length="526" mass="54167">MTGARPALSVRGLSVALPPGADRQWAVEDMNFDVRRGETLCLVGASGSGKSVLAAAMMAALPPGLAITRGSITLGAQTLTALGEPALRRLRGNRIALVPQEPVPALNPLQQIGKQVEEVLLLHSGLDAGARARRTDELLASVALDPAVARRTPHQLSGGECQRVAIAMAIAMAPDVIIADEATTALDTVTQAQILDLLAALKARGDHGLVFISHDIAVVAAIADRIAVLDAGRIVEIGPARAVLESPRHAVTQAMLAASRPPPMRRPRPEAPPVLIVDGLTKSVPNEVIIAGAGFVVAAGTTTAIVGASGSGKSTLARLIMRIVPADRGSITIDGVAVRALRGAASRAARGLVQMVFQDSFSAFNPRRSIGCSIARAAELAGASPVDARARAVSLLARVGMPVGAFDRLPAAFSGGQRQRIAIARALAMQPRLLICDESVSGLDPVVQAQVLALLDDLQAETGVAILFITHDLRTAAAIADRILVLDRGMIVEAGDAATVLRHPQSAAALALVTAIPLGGLPDAAA</sequence>
<dbReference type="SMART" id="SM00382">
    <property type="entry name" value="AAA"/>
    <property type="match status" value="2"/>
</dbReference>
<dbReference type="GO" id="GO:0016887">
    <property type="term" value="F:ATP hydrolysis activity"/>
    <property type="evidence" value="ECO:0007669"/>
    <property type="project" value="InterPro"/>
</dbReference>
<dbReference type="OrthoDB" id="9802264at2"/>
<keyword evidence="9" id="KW-0472">Membrane</keyword>
<dbReference type="AlphaFoldDB" id="A0A7C9GMV6"/>
<dbReference type="PANTHER" id="PTHR43297">
    <property type="entry name" value="OLIGOPEPTIDE TRANSPORT ATP-BINDING PROTEIN APPD"/>
    <property type="match status" value="1"/>
</dbReference>
<dbReference type="RefSeq" id="WP_152576639.1">
    <property type="nucleotide sequence ID" value="NZ_JAATJI010000001.1"/>
</dbReference>
<evidence type="ECO:0000256" key="8">
    <source>
        <dbReference type="ARBA" id="ARBA00022967"/>
    </source>
</evidence>
<dbReference type="InterPro" id="IPR017871">
    <property type="entry name" value="ABC_transporter-like_CS"/>
</dbReference>